<dbReference type="Pfam" id="PF02958">
    <property type="entry name" value="EcKL"/>
    <property type="match status" value="1"/>
</dbReference>
<dbReference type="SMART" id="SM00587">
    <property type="entry name" value="CHK"/>
    <property type="match status" value="1"/>
</dbReference>
<dbReference type="InterPro" id="IPR011009">
    <property type="entry name" value="Kinase-like_dom_sf"/>
</dbReference>
<dbReference type="InterPro" id="IPR004119">
    <property type="entry name" value="EcKL"/>
</dbReference>
<gene>
    <name evidence="2" type="ORF">TWF718_002561</name>
</gene>
<dbReference type="PANTHER" id="PTHR11012">
    <property type="entry name" value="PROTEIN KINASE-LIKE DOMAIN-CONTAINING"/>
    <property type="match status" value="1"/>
</dbReference>
<organism evidence="2 3">
    <name type="scientific">Orbilia javanica</name>
    <dbReference type="NCBI Taxonomy" id="47235"/>
    <lineage>
        <taxon>Eukaryota</taxon>
        <taxon>Fungi</taxon>
        <taxon>Dikarya</taxon>
        <taxon>Ascomycota</taxon>
        <taxon>Pezizomycotina</taxon>
        <taxon>Orbiliomycetes</taxon>
        <taxon>Orbiliales</taxon>
        <taxon>Orbiliaceae</taxon>
        <taxon>Orbilia</taxon>
    </lineage>
</organism>
<evidence type="ECO:0000313" key="2">
    <source>
        <dbReference type="EMBL" id="KAK6332023.1"/>
    </source>
</evidence>
<dbReference type="Proteomes" id="UP001313282">
    <property type="component" value="Unassembled WGS sequence"/>
</dbReference>
<reference evidence="2 3" key="1">
    <citation type="submission" date="2019-10" db="EMBL/GenBank/DDBJ databases">
        <authorList>
            <person name="Palmer J.M."/>
        </authorList>
    </citation>
    <scope>NUCLEOTIDE SEQUENCE [LARGE SCALE GENOMIC DNA]</scope>
    <source>
        <strain evidence="2 3">TWF718</strain>
    </source>
</reference>
<dbReference type="SUPFAM" id="SSF56112">
    <property type="entry name" value="Protein kinase-like (PK-like)"/>
    <property type="match status" value="1"/>
</dbReference>
<accession>A0AAN8MQN4</accession>
<protein>
    <recommendedName>
        <fullName evidence="1">CHK kinase-like domain-containing protein</fullName>
    </recommendedName>
</protein>
<comment type="caution">
    <text evidence="2">The sequence shown here is derived from an EMBL/GenBank/DDBJ whole genome shotgun (WGS) entry which is preliminary data.</text>
</comment>
<evidence type="ECO:0000259" key="1">
    <source>
        <dbReference type="SMART" id="SM00587"/>
    </source>
</evidence>
<keyword evidence="3" id="KW-1185">Reference proteome</keyword>
<dbReference type="EMBL" id="JAVHNR010000010">
    <property type="protein sequence ID" value="KAK6332023.1"/>
    <property type="molecule type" value="Genomic_DNA"/>
</dbReference>
<dbReference type="AlphaFoldDB" id="A0AAN8MQN4"/>
<proteinExistence type="predicted"/>
<name>A0AAN8MQN4_9PEZI</name>
<sequence>MSTPTLPPSYTVTSKSQICSLWSNYGSISRLHISSPQNTSIILKSIRPPPPSSPNDESHIRKLISYRVERYFYTHLSPLLSPVQESTKVADTIAINDASGQLVLEDLAISYPVTCYGSLSIGPTTSVLTWLAGFHATFWAPETSPALSRKIGSPIQPPLSVRSPGATDGIWERGGYWYLATRSEELSSLLDNWHSEEKYLTRWIKDVDRRIQSENKNWKTIIHGDVKGANIFLSSNPRSSSSSSSSPEGLKAALYDFQYCGISTPAVDLVYFIGTTVDRTLLKDPDTLLTIYYTHLKKAYETTHEGKSLEEETGYSYKALKEQWDVAVVDWMRFMGGWGIWGNWRWIREQAEAIVEKWESEGRVPVDQAGN</sequence>
<dbReference type="Gene3D" id="3.90.1200.10">
    <property type="match status" value="1"/>
</dbReference>
<dbReference type="InterPro" id="IPR015897">
    <property type="entry name" value="CHK_kinase-like"/>
</dbReference>
<evidence type="ECO:0000313" key="3">
    <source>
        <dbReference type="Proteomes" id="UP001313282"/>
    </source>
</evidence>
<dbReference type="PANTHER" id="PTHR11012:SF30">
    <property type="entry name" value="PROTEIN KINASE-LIKE DOMAIN-CONTAINING"/>
    <property type="match status" value="1"/>
</dbReference>
<feature type="domain" description="CHK kinase-like" evidence="1">
    <location>
        <begin position="102"/>
        <end position="302"/>
    </location>
</feature>